<accession>A0AC35UD19</accession>
<name>A0AC35UD19_9BILA</name>
<sequence length="742" mass="86226">MKSKRNFVAFTLVGFLLGLYVRYGNLNQFNNDYLMPITCPQSEPLYLPSIDLNETSKPDFLFVGIMTAQKYVNTRAYNIWKTWAQRIPGKIYFFVGENTTVDYPEMPIVRLRGVLDITYPPQRKSFSMVRWMFDNHLNDFQWFMRGDDDLYVRPEKLEQFLRSLDYNKAHLLGQAGLGNKEEYGQLFLGPQDNYPMGGTSFVFSRESLRIIAPHLQNCLMNLLTTHEDVELGRCFKKHVGISCTWSYEMQQLFHNNQSATTLIKEEVKQLRAAITLHPIKNPANMRKIHAKALTLQLNDLRSKNIALKSILSNELSKQRNVLNRRVINTTRSFKEWDYLASNSILFCANKVLCPRHTVENTMKTSLESTITQLFDELNSNARQKGRFLDFEAIQYGYTRLEQRFGVDYVLDIALWFRKYRLPHRTRLSVRRHAYIQQTFGEIEAISEKKGRIYDIKRAGTFVNNKNHLYTFDKNLPGSSYVYPAKQIQIVLALSGRSSTLERFADNLKKHVKRRDLALHIVRYNSKNTTEDAIITNILLDLRKTIDIIEIEMGDQEFSRGVALSIGAKQLSDESLIFFSDVDMIFNQDTLHRIRLNTIRGGQIYFPIVFSQFSPMTWSKSDVSYKANIEETDHYVHDNRRGYFRHFGFGLVSIYKSDFDFIGGYNMTIKGWGIEDVDFFTKVINSTLRVMRAADPGLVHIYHSIHCPDTMPKDQYHMCLGSKAASLASLNYLIDQVQKHDTR</sequence>
<evidence type="ECO:0000313" key="2">
    <source>
        <dbReference type="WBParaSite" id="RSKR_0000956500.1"/>
    </source>
</evidence>
<proteinExistence type="predicted"/>
<dbReference type="WBParaSite" id="RSKR_0000956500.1">
    <property type="protein sequence ID" value="RSKR_0000956500.1"/>
    <property type="gene ID" value="RSKR_0000956500"/>
</dbReference>
<protein>
    <submittedName>
        <fullName evidence="2">Hexosyltransferase</fullName>
    </submittedName>
</protein>
<evidence type="ECO:0000313" key="1">
    <source>
        <dbReference type="Proteomes" id="UP000095286"/>
    </source>
</evidence>
<organism evidence="1 2">
    <name type="scientific">Rhabditophanes sp. KR3021</name>
    <dbReference type="NCBI Taxonomy" id="114890"/>
    <lineage>
        <taxon>Eukaryota</taxon>
        <taxon>Metazoa</taxon>
        <taxon>Ecdysozoa</taxon>
        <taxon>Nematoda</taxon>
        <taxon>Chromadorea</taxon>
        <taxon>Rhabditida</taxon>
        <taxon>Tylenchina</taxon>
        <taxon>Panagrolaimomorpha</taxon>
        <taxon>Strongyloidoidea</taxon>
        <taxon>Alloionematidae</taxon>
        <taxon>Rhabditophanes</taxon>
    </lineage>
</organism>
<dbReference type="Proteomes" id="UP000095286">
    <property type="component" value="Unplaced"/>
</dbReference>
<reference evidence="2" key="1">
    <citation type="submission" date="2016-11" db="UniProtKB">
        <authorList>
            <consortium name="WormBaseParasite"/>
        </authorList>
    </citation>
    <scope>IDENTIFICATION</scope>
    <source>
        <strain evidence="2">KR3021</strain>
    </source>
</reference>